<accession>A0ABD5FI11</accession>
<evidence type="ECO:0000313" key="3">
    <source>
        <dbReference type="Proteomes" id="UP001253851"/>
    </source>
</evidence>
<dbReference type="Gene3D" id="2.30.130.30">
    <property type="entry name" value="Hypothetical protein"/>
    <property type="match status" value="1"/>
</dbReference>
<organism evidence="2 3">
    <name type="scientific">Enterococcus casseliflavus</name>
    <name type="common">Enterococcus flavescens</name>
    <dbReference type="NCBI Taxonomy" id="37734"/>
    <lineage>
        <taxon>Bacteria</taxon>
        <taxon>Bacillati</taxon>
        <taxon>Bacillota</taxon>
        <taxon>Bacilli</taxon>
        <taxon>Lactobacillales</taxon>
        <taxon>Enterococcaceae</taxon>
        <taxon>Enterococcus</taxon>
    </lineage>
</organism>
<dbReference type="EMBL" id="JARQDZ010000001">
    <property type="protein sequence ID" value="MDT2981773.1"/>
    <property type="molecule type" value="Genomic_DNA"/>
</dbReference>
<proteinExistence type="predicted"/>
<protein>
    <submittedName>
        <fullName evidence="2">DUF3850 domain-containing protein</fullName>
    </submittedName>
</protein>
<sequence length="189" mass="22217">MRKNDRDFMVGDWVKLLEFDGEKITGNYINARITYVTNYEQKDDYVVFSIQTYGFGYHSEDTLQKIVNRQAKSFNEYIDNYMYFEGKVLTHENILAFPSSLEQTHIHAVRHMLISEGYNPDEFKVSEIPIYGVYYFEKANKPSGTDYFSVFINDQGNIVPQYSTKKYDKDGFNTFPCRSIKEAIEKNEC</sequence>
<dbReference type="AlphaFoldDB" id="A0ABD5FI11"/>
<gene>
    <name evidence="2" type="ORF">P7I34_03785</name>
</gene>
<dbReference type="InterPro" id="IPR039440">
    <property type="entry name" value="DUF3850"/>
</dbReference>
<dbReference type="Proteomes" id="UP001253851">
    <property type="component" value="Unassembled WGS sequence"/>
</dbReference>
<comment type="caution">
    <text evidence="2">The sequence shown here is derived from an EMBL/GenBank/DDBJ whole genome shotgun (WGS) entry which is preliminary data.</text>
</comment>
<name>A0ABD5FI11_ENTCA</name>
<evidence type="ECO:0000259" key="1">
    <source>
        <dbReference type="Pfam" id="PF12961"/>
    </source>
</evidence>
<dbReference type="Pfam" id="PF12961">
    <property type="entry name" value="DUF3850"/>
    <property type="match status" value="1"/>
</dbReference>
<evidence type="ECO:0000313" key="2">
    <source>
        <dbReference type="EMBL" id="MDT2981773.1"/>
    </source>
</evidence>
<reference evidence="2 3" key="1">
    <citation type="submission" date="2023-03" db="EMBL/GenBank/DDBJ databases">
        <authorList>
            <person name="Shen W."/>
            <person name="Cai J."/>
        </authorList>
    </citation>
    <scope>NUCLEOTIDE SEQUENCE [LARGE SCALE GENOMIC DNA]</scope>
    <source>
        <strain evidence="2 3">B516</strain>
    </source>
</reference>
<feature type="domain" description="DUF3850" evidence="1">
    <location>
        <begin position="1"/>
        <end position="50"/>
    </location>
</feature>